<feature type="non-terminal residue" evidence="1">
    <location>
        <position position="1"/>
    </location>
</feature>
<dbReference type="EMBL" id="DXAJ01000025">
    <property type="protein sequence ID" value="HJA02025.1"/>
    <property type="molecule type" value="Genomic_DNA"/>
</dbReference>
<accession>A0A9D2KEL2</accession>
<protein>
    <submittedName>
        <fullName evidence="1">tRNA pseudouridine(55) synthase TruB</fullName>
    </submittedName>
</protein>
<dbReference type="GO" id="GO:0009982">
    <property type="term" value="F:pseudouridine synthase activity"/>
    <property type="evidence" value="ECO:0007669"/>
    <property type="project" value="InterPro"/>
</dbReference>
<dbReference type="GO" id="GO:0003723">
    <property type="term" value="F:RNA binding"/>
    <property type="evidence" value="ECO:0007669"/>
    <property type="project" value="InterPro"/>
</dbReference>
<reference evidence="1" key="2">
    <citation type="submission" date="2021-04" db="EMBL/GenBank/DDBJ databases">
        <authorList>
            <person name="Gilroy R."/>
        </authorList>
    </citation>
    <scope>NUCLEOTIDE SEQUENCE</scope>
    <source>
        <strain evidence="1">CHK156-179</strain>
    </source>
</reference>
<sequence>TGAYMSGLLRERSGPFSLETAVHLKDLTPENVEEHLIPTDSVLPFPSLTVEDTRYFQGVRLPCAHEDGLYKIYSAEGFYGLGRVEGGELRPEKKLC</sequence>
<dbReference type="InterPro" id="IPR020103">
    <property type="entry name" value="PsdUridine_synth_cat_dom_sf"/>
</dbReference>
<dbReference type="GO" id="GO:0006396">
    <property type="term" value="P:RNA processing"/>
    <property type="evidence" value="ECO:0007669"/>
    <property type="project" value="UniProtKB-ARBA"/>
</dbReference>
<dbReference type="AlphaFoldDB" id="A0A9D2KEL2"/>
<comment type="caution">
    <text evidence="1">The sequence shown here is derived from an EMBL/GenBank/DDBJ whole genome shotgun (WGS) entry which is preliminary data.</text>
</comment>
<dbReference type="Proteomes" id="UP000824221">
    <property type="component" value="Unassembled WGS sequence"/>
</dbReference>
<evidence type="ECO:0000313" key="2">
    <source>
        <dbReference type="Proteomes" id="UP000824221"/>
    </source>
</evidence>
<dbReference type="GO" id="GO:0140098">
    <property type="term" value="F:catalytic activity, acting on RNA"/>
    <property type="evidence" value="ECO:0007669"/>
    <property type="project" value="UniProtKB-ARBA"/>
</dbReference>
<dbReference type="GO" id="GO:0001522">
    <property type="term" value="P:pseudouridine synthesis"/>
    <property type="evidence" value="ECO:0007669"/>
    <property type="project" value="InterPro"/>
</dbReference>
<name>A0A9D2KEL2_9FIRM</name>
<gene>
    <name evidence="1" type="ORF">H9797_01400</name>
</gene>
<dbReference type="SUPFAM" id="SSF55120">
    <property type="entry name" value="Pseudouridine synthase"/>
    <property type="match status" value="1"/>
</dbReference>
<reference evidence="1" key="1">
    <citation type="journal article" date="2021" name="PeerJ">
        <title>Extensive microbial diversity within the chicken gut microbiome revealed by metagenomics and culture.</title>
        <authorList>
            <person name="Gilroy R."/>
            <person name="Ravi A."/>
            <person name="Getino M."/>
            <person name="Pursley I."/>
            <person name="Horton D.L."/>
            <person name="Alikhan N.F."/>
            <person name="Baker D."/>
            <person name="Gharbi K."/>
            <person name="Hall N."/>
            <person name="Watson M."/>
            <person name="Adriaenssens E.M."/>
            <person name="Foster-Nyarko E."/>
            <person name="Jarju S."/>
            <person name="Secka A."/>
            <person name="Antonio M."/>
            <person name="Oren A."/>
            <person name="Chaudhuri R.R."/>
            <person name="La Ragione R."/>
            <person name="Hildebrand F."/>
            <person name="Pallen M.J."/>
        </authorList>
    </citation>
    <scope>NUCLEOTIDE SEQUENCE</scope>
    <source>
        <strain evidence="1">CHK156-179</strain>
    </source>
</reference>
<organism evidence="1 2">
    <name type="scientific">Candidatus Gallimonas gallistercoris</name>
    <dbReference type="NCBI Taxonomy" id="2838602"/>
    <lineage>
        <taxon>Bacteria</taxon>
        <taxon>Bacillati</taxon>
        <taxon>Bacillota</taxon>
        <taxon>Clostridia</taxon>
        <taxon>Candidatus Gallimonas</taxon>
    </lineage>
</organism>
<proteinExistence type="predicted"/>
<evidence type="ECO:0000313" key="1">
    <source>
        <dbReference type="EMBL" id="HJA02025.1"/>
    </source>
</evidence>